<keyword evidence="2 5" id="KW-0812">Transmembrane</keyword>
<feature type="transmembrane region" description="Helical" evidence="5">
    <location>
        <begin position="286"/>
        <end position="305"/>
    </location>
</feature>
<dbReference type="GO" id="GO:0035348">
    <property type="term" value="P:acetyl-CoA transmembrane transport"/>
    <property type="evidence" value="ECO:0007669"/>
    <property type="project" value="InterPro"/>
</dbReference>
<reference evidence="6 7" key="1">
    <citation type="journal article" date="2016" name="Mol. Biol. Evol.">
        <title>Comparative Genomics of Early-Diverging Mushroom-Forming Fungi Provides Insights into the Origins of Lignocellulose Decay Capabilities.</title>
        <authorList>
            <person name="Nagy L.G."/>
            <person name="Riley R."/>
            <person name="Tritt A."/>
            <person name="Adam C."/>
            <person name="Daum C."/>
            <person name="Floudas D."/>
            <person name="Sun H."/>
            <person name="Yadav J.S."/>
            <person name="Pangilinan J."/>
            <person name="Larsson K.H."/>
            <person name="Matsuura K."/>
            <person name="Barry K."/>
            <person name="Labutti K."/>
            <person name="Kuo R."/>
            <person name="Ohm R.A."/>
            <person name="Bhattacharya S.S."/>
            <person name="Shirouzu T."/>
            <person name="Yoshinaga Y."/>
            <person name="Martin F.M."/>
            <person name="Grigoriev I.V."/>
            <person name="Hibbett D.S."/>
        </authorList>
    </citation>
    <scope>NUCLEOTIDE SEQUENCE [LARGE SCALE GENOMIC DNA]</scope>
    <source>
        <strain evidence="6 7">TUFC12733</strain>
    </source>
</reference>
<dbReference type="GO" id="GO:0008521">
    <property type="term" value="F:acetyl-CoA transmembrane transporter activity"/>
    <property type="evidence" value="ECO:0007669"/>
    <property type="project" value="InterPro"/>
</dbReference>
<comment type="subcellular location">
    <subcellularLocation>
        <location evidence="1">Membrane</location>
        <topology evidence="1">Multi-pass membrane protein</topology>
    </subcellularLocation>
</comment>
<name>A0A167QB33_CALVF</name>
<proteinExistence type="predicted"/>
<dbReference type="FunFam" id="1.20.1250.20:FF:000289">
    <property type="entry name" value="Acetyl-coenzyme A transporter 1"/>
    <property type="match status" value="1"/>
</dbReference>
<dbReference type="GO" id="GO:0016020">
    <property type="term" value="C:membrane"/>
    <property type="evidence" value="ECO:0007669"/>
    <property type="project" value="UniProtKB-SubCell"/>
</dbReference>
<feature type="transmembrane region" description="Helical" evidence="5">
    <location>
        <begin position="200"/>
        <end position="220"/>
    </location>
</feature>
<feature type="transmembrane region" description="Helical" evidence="5">
    <location>
        <begin position="123"/>
        <end position="148"/>
    </location>
</feature>
<evidence type="ECO:0000256" key="5">
    <source>
        <dbReference type="SAM" id="Phobius"/>
    </source>
</evidence>
<evidence type="ECO:0000313" key="6">
    <source>
        <dbReference type="EMBL" id="KZO99595.1"/>
    </source>
</evidence>
<dbReference type="Proteomes" id="UP000076738">
    <property type="component" value="Unassembled WGS sequence"/>
</dbReference>
<gene>
    <name evidence="6" type="ORF">CALVIDRAFT_494403</name>
</gene>
<keyword evidence="3 5" id="KW-1133">Transmembrane helix</keyword>
<dbReference type="PANTHER" id="PTHR12778">
    <property type="entry name" value="SOLUTE CARRIER FAMILY 33 ACETYL-COA TRANSPORTER -RELATED"/>
    <property type="match status" value="1"/>
</dbReference>
<feature type="transmembrane region" description="Helical" evidence="5">
    <location>
        <begin position="317"/>
        <end position="338"/>
    </location>
</feature>
<dbReference type="AlphaFoldDB" id="A0A167QB33"/>
<dbReference type="InterPro" id="IPR024371">
    <property type="entry name" value="AcetylCoA_trans_1-like"/>
</dbReference>
<protein>
    <submittedName>
        <fullName evidence="6">MFS general substrate transporter</fullName>
    </submittedName>
</protein>
<evidence type="ECO:0000313" key="7">
    <source>
        <dbReference type="Proteomes" id="UP000076738"/>
    </source>
</evidence>
<feature type="transmembrane region" description="Helical" evidence="5">
    <location>
        <begin position="28"/>
        <end position="45"/>
    </location>
</feature>
<dbReference type="PANTHER" id="PTHR12778:SF9">
    <property type="entry name" value="ACETYL-COENZYME A TRANSPORTER 1"/>
    <property type="match status" value="1"/>
</dbReference>
<feature type="transmembrane region" description="Helical" evidence="5">
    <location>
        <begin position="88"/>
        <end position="111"/>
    </location>
</feature>
<evidence type="ECO:0000256" key="4">
    <source>
        <dbReference type="ARBA" id="ARBA00023136"/>
    </source>
</evidence>
<dbReference type="STRING" id="1330018.A0A167QB33"/>
<dbReference type="Pfam" id="PF13000">
    <property type="entry name" value="Acatn"/>
    <property type="match status" value="2"/>
</dbReference>
<feature type="transmembrane region" description="Helical" evidence="5">
    <location>
        <begin position="160"/>
        <end position="180"/>
    </location>
</feature>
<evidence type="ECO:0000256" key="1">
    <source>
        <dbReference type="ARBA" id="ARBA00004141"/>
    </source>
</evidence>
<dbReference type="OrthoDB" id="6415790at2759"/>
<keyword evidence="4 5" id="KW-0472">Membrane</keyword>
<dbReference type="InterPro" id="IPR036259">
    <property type="entry name" value="MFS_trans_sf"/>
</dbReference>
<keyword evidence="7" id="KW-1185">Reference proteome</keyword>
<feature type="transmembrane region" description="Helical" evidence="5">
    <location>
        <begin position="345"/>
        <end position="367"/>
    </location>
</feature>
<organism evidence="6 7">
    <name type="scientific">Calocera viscosa (strain TUFC12733)</name>
    <dbReference type="NCBI Taxonomy" id="1330018"/>
    <lineage>
        <taxon>Eukaryota</taxon>
        <taxon>Fungi</taxon>
        <taxon>Dikarya</taxon>
        <taxon>Basidiomycota</taxon>
        <taxon>Agaricomycotina</taxon>
        <taxon>Dacrymycetes</taxon>
        <taxon>Dacrymycetales</taxon>
        <taxon>Dacrymycetaceae</taxon>
        <taxon>Calocera</taxon>
    </lineage>
</organism>
<dbReference type="SUPFAM" id="SSF103473">
    <property type="entry name" value="MFS general substrate transporter"/>
    <property type="match status" value="1"/>
</dbReference>
<evidence type="ECO:0000256" key="2">
    <source>
        <dbReference type="ARBA" id="ARBA00022692"/>
    </source>
</evidence>
<accession>A0A167QB33</accession>
<feature type="transmembrane region" description="Helical" evidence="5">
    <location>
        <begin position="455"/>
        <end position="475"/>
    </location>
</feature>
<dbReference type="EMBL" id="KV417271">
    <property type="protein sequence ID" value="KZO99595.1"/>
    <property type="molecule type" value="Genomic_DNA"/>
</dbReference>
<evidence type="ECO:0000256" key="3">
    <source>
        <dbReference type="ARBA" id="ARBA00022989"/>
    </source>
</evidence>
<sequence length="495" mass="54996">MPSPCSLFYVRGYFVVRLPSGADRLPDLIQGIPIGLAFGSIPFLLKSRLSYSEIGVFTLCTYPYSLKLFWSPIVDSIYSPRLGRRKSWIVPIQTIMGCLMIWMGANAPALLDAPTPDVGKLTVIFTTLVFFAATQDIAVDGWALTLLSKDNLSYASTCQTIGLNTGYFMSFTVFLALNSVEFANKYWRKDPLEYPLLSLAAYLQFWGVICFCVTLGLLFFKTEEPPQEDSADLNLTKVYKIMWKICQLKHVQSLCLMHLVSKIGFQANDAVSSLKMVEKGLQKEDLAIAVLIDFPCQIIGGWLAARWSIGAHALRPWLYAYWVRLAFCLIFLGIVYWWPQPPLTMSFFAFLVLMSVLSSFAGTIQFVGVSAFHTQIADPVIGGTYMTLLNTIANLGGTWPRYFVLKGVDLFSVATCSISQGEGEDIVVQASECISEHGKAQCKDLGGTCVTEKDGFYTVSWICMVLGVIIFLAYIGPAARRLQAVPAQKWRVHTG</sequence>
<dbReference type="InterPro" id="IPR004752">
    <property type="entry name" value="AmpG_permease/AT-1"/>
</dbReference>